<dbReference type="OrthoDB" id="339151at2759"/>
<dbReference type="InterPro" id="IPR032710">
    <property type="entry name" value="NTF2-like_dom_sf"/>
</dbReference>
<accession>A0A1I8HCN9</accession>
<dbReference type="InterPro" id="IPR018222">
    <property type="entry name" value="Nuclear_transport_factor_2_euk"/>
</dbReference>
<dbReference type="CDD" id="cd00780">
    <property type="entry name" value="NTF2"/>
    <property type="match status" value="1"/>
</dbReference>
<keyword evidence="2" id="KW-0694">RNA-binding</keyword>
<dbReference type="Pfam" id="PF00076">
    <property type="entry name" value="RRM_1"/>
    <property type="match status" value="1"/>
</dbReference>
<dbReference type="WBParaSite" id="maker-uti_cns_0005549-snap-gene-0.6-mRNA-1">
    <property type="protein sequence ID" value="maker-uti_cns_0005549-snap-gene-0.6-mRNA-1"/>
    <property type="gene ID" value="maker-uti_cns_0005549-snap-gene-0.6"/>
</dbReference>
<dbReference type="InterPro" id="IPR002075">
    <property type="entry name" value="NTF2_dom"/>
</dbReference>
<reference evidence="4" key="1">
    <citation type="submission" date="2016-11" db="UniProtKB">
        <authorList>
            <consortium name="WormBaseParasite"/>
        </authorList>
    </citation>
    <scope>IDENTIFICATION</scope>
</reference>
<protein>
    <submittedName>
        <fullName evidence="4">NTF2 domain-containing protein</fullName>
    </submittedName>
</protein>
<dbReference type="PROSITE" id="PS50177">
    <property type="entry name" value="NTF2_DOMAIN"/>
    <property type="match status" value="1"/>
</dbReference>
<dbReference type="InterPro" id="IPR035979">
    <property type="entry name" value="RBD_domain_sf"/>
</dbReference>
<dbReference type="PANTHER" id="PTHR10693:SF20">
    <property type="entry name" value="AT27578P"/>
    <property type="match status" value="1"/>
</dbReference>
<evidence type="ECO:0000256" key="2">
    <source>
        <dbReference type="ARBA" id="ARBA00022884"/>
    </source>
</evidence>
<evidence type="ECO:0000256" key="1">
    <source>
        <dbReference type="ARBA" id="ARBA00004210"/>
    </source>
</evidence>
<dbReference type="Pfam" id="PF02136">
    <property type="entry name" value="NTF2"/>
    <property type="match status" value="1"/>
</dbReference>
<dbReference type="GO" id="GO:1990904">
    <property type="term" value="C:ribonucleoprotein complex"/>
    <property type="evidence" value="ECO:0007669"/>
    <property type="project" value="TreeGrafter"/>
</dbReference>
<comment type="subcellular location">
    <subcellularLocation>
        <location evidence="1">Cytoplasm</location>
        <location evidence="1">Stress granule</location>
    </subcellularLocation>
</comment>
<name>A0A1I8HCN9_9PLAT</name>
<dbReference type="Gene3D" id="3.30.70.330">
    <property type="match status" value="1"/>
</dbReference>
<dbReference type="AlphaFoldDB" id="A0A1I8HCN9"/>
<dbReference type="InterPro" id="IPR012677">
    <property type="entry name" value="Nucleotide-bd_a/b_plait_sf"/>
</dbReference>
<proteinExistence type="predicted"/>
<dbReference type="SUPFAM" id="SSF54928">
    <property type="entry name" value="RNA-binding domain, RBD"/>
    <property type="match status" value="1"/>
</dbReference>
<dbReference type="SMART" id="SM00360">
    <property type="entry name" value="RRM"/>
    <property type="match status" value="1"/>
</dbReference>
<dbReference type="STRING" id="282301.A0A1I8HCN9"/>
<dbReference type="PANTHER" id="PTHR10693">
    <property type="entry name" value="RAS GTPASE-ACTIVATING PROTEIN-BINDING PROTEIN"/>
    <property type="match status" value="1"/>
</dbReference>
<keyword evidence="3" id="KW-1185">Reference proteome</keyword>
<evidence type="ECO:0000313" key="3">
    <source>
        <dbReference type="Proteomes" id="UP000095280"/>
    </source>
</evidence>
<dbReference type="GO" id="GO:0005829">
    <property type="term" value="C:cytosol"/>
    <property type="evidence" value="ECO:0007669"/>
    <property type="project" value="TreeGrafter"/>
</dbReference>
<dbReference type="InterPro" id="IPR039539">
    <property type="entry name" value="Ras_GTPase_bind_prot"/>
</dbReference>
<evidence type="ECO:0000313" key="4">
    <source>
        <dbReference type="WBParaSite" id="maker-uti_cns_0005549-snap-gene-0.6-mRNA-1"/>
    </source>
</evidence>
<dbReference type="Proteomes" id="UP000095280">
    <property type="component" value="Unplaced"/>
</dbReference>
<sequence>LASSMVQPAVSEQQQQQQAEPQPTADLLEQARSVGREFVFIYYTCVNKCPQDLYRFYSTGSHFVHGGRELPGHAVEPPAVGQADIAARVKQLGLADCRTKILMVDSLPAPASGVLIQVCGEMSNNAGPMRRFMQTFLLSPIGPKKFYVLNDIFRYQDEVFTDSDNPADAPTDVKGSVSNGTAAVAEASEAAAVVAAAAAPPPPPPMADVAEANGISCPMVAASEERIDQGDQPAGDAADGNAAEIDMQQVEAAAEEPEAEEPAAPPAEDAAAAEEAPSCVPKESQPAAPGAKRNFAALFSSAGGASNGQPQPVQPQAPAPRRQAAAAPPPAQQQKQNGGSGAGGTPADEQRRQDRDAPDHLQVFVGNLAPDVRESDLAEAFRQCGEVASCRISAGKPRPGQSAATANFGFVTFASAAGVKAAVENPPNVKSGRVNVEMKKPGSGFRRGGGGGGSRGGGGGGHRGGFRSGGGGYGGPYQGR</sequence>
<dbReference type="GO" id="GO:0003729">
    <property type="term" value="F:mRNA binding"/>
    <property type="evidence" value="ECO:0007669"/>
    <property type="project" value="TreeGrafter"/>
</dbReference>
<dbReference type="SUPFAM" id="SSF54427">
    <property type="entry name" value="NTF2-like"/>
    <property type="match status" value="1"/>
</dbReference>
<organism evidence="3 4">
    <name type="scientific">Macrostomum lignano</name>
    <dbReference type="NCBI Taxonomy" id="282301"/>
    <lineage>
        <taxon>Eukaryota</taxon>
        <taxon>Metazoa</taxon>
        <taxon>Spiralia</taxon>
        <taxon>Lophotrochozoa</taxon>
        <taxon>Platyhelminthes</taxon>
        <taxon>Rhabditophora</taxon>
        <taxon>Macrostomorpha</taxon>
        <taxon>Macrostomida</taxon>
        <taxon>Macrostomidae</taxon>
        <taxon>Macrostomum</taxon>
    </lineage>
</organism>
<dbReference type="InterPro" id="IPR000504">
    <property type="entry name" value="RRM_dom"/>
</dbReference>
<dbReference type="Gene3D" id="3.10.450.50">
    <property type="match status" value="1"/>
</dbReference>
<dbReference type="GO" id="GO:0010494">
    <property type="term" value="C:cytoplasmic stress granule"/>
    <property type="evidence" value="ECO:0007669"/>
    <property type="project" value="UniProtKB-SubCell"/>
</dbReference>
<dbReference type="PROSITE" id="PS50102">
    <property type="entry name" value="RRM"/>
    <property type="match status" value="1"/>
</dbReference>